<protein>
    <submittedName>
        <fullName evidence="3">YdcF family protein</fullName>
    </submittedName>
</protein>
<evidence type="ECO:0000313" key="3">
    <source>
        <dbReference type="EMBL" id="WCT14729.1"/>
    </source>
</evidence>
<name>A0ABY7TDZ1_9SPHI</name>
<dbReference type="Gene3D" id="3.40.50.620">
    <property type="entry name" value="HUPs"/>
    <property type="match status" value="1"/>
</dbReference>
<evidence type="ECO:0000256" key="1">
    <source>
        <dbReference type="SAM" id="Phobius"/>
    </source>
</evidence>
<keyword evidence="1" id="KW-1133">Transmembrane helix</keyword>
<proteinExistence type="predicted"/>
<dbReference type="RefSeq" id="WP_273633224.1">
    <property type="nucleotide sequence ID" value="NZ_CP117167.1"/>
</dbReference>
<dbReference type="CDD" id="cd06259">
    <property type="entry name" value="YdcF-like"/>
    <property type="match status" value="1"/>
</dbReference>
<dbReference type="InterPro" id="IPR003848">
    <property type="entry name" value="DUF218"/>
</dbReference>
<dbReference type="Proteomes" id="UP001216139">
    <property type="component" value="Chromosome"/>
</dbReference>
<keyword evidence="1" id="KW-0812">Transmembrane</keyword>
<dbReference type="PANTHER" id="PTHR30336:SF4">
    <property type="entry name" value="ENVELOPE BIOGENESIS FACTOR ELYC"/>
    <property type="match status" value="1"/>
</dbReference>
<accession>A0ABY7TDZ1</accession>
<feature type="transmembrane region" description="Helical" evidence="1">
    <location>
        <begin position="37"/>
        <end position="54"/>
    </location>
</feature>
<sequence>MFILSKVLLFLLFPITWVFAIFVLAIFSKNQRRKQRLIIAGVVVFYIFSMPFLLDNFARNVWDYPLAKLDKNTKYSCVIVLGGFSSEKADSTGMFNGASDRFIQGLKLHATGQASHILITSGNGTLDPDGFSEGNWVYTQLKQFNLPDSSILIENKSRNTIENAVFTKKLLLEKHLSPPYLLVTSAFHMRRSMLIFKKAGLETVPYPCNYIAGFGKFTVYSFWPSTETFNAWGYYNKELVGYVVAWMRKF</sequence>
<keyword evidence="4" id="KW-1185">Reference proteome</keyword>
<evidence type="ECO:0000313" key="4">
    <source>
        <dbReference type="Proteomes" id="UP001216139"/>
    </source>
</evidence>
<feature type="domain" description="DUF218" evidence="2">
    <location>
        <begin position="77"/>
        <end position="241"/>
    </location>
</feature>
<organism evidence="3 4">
    <name type="scientific">Mucilaginibacter jinjuensis</name>
    <dbReference type="NCBI Taxonomy" id="1176721"/>
    <lineage>
        <taxon>Bacteria</taxon>
        <taxon>Pseudomonadati</taxon>
        <taxon>Bacteroidota</taxon>
        <taxon>Sphingobacteriia</taxon>
        <taxon>Sphingobacteriales</taxon>
        <taxon>Sphingobacteriaceae</taxon>
        <taxon>Mucilaginibacter</taxon>
    </lineage>
</organism>
<keyword evidence="1" id="KW-0472">Membrane</keyword>
<evidence type="ECO:0000259" key="2">
    <source>
        <dbReference type="Pfam" id="PF02698"/>
    </source>
</evidence>
<dbReference type="Pfam" id="PF02698">
    <property type="entry name" value="DUF218"/>
    <property type="match status" value="1"/>
</dbReference>
<gene>
    <name evidence="3" type="ORF">PQO05_12360</name>
</gene>
<dbReference type="InterPro" id="IPR051599">
    <property type="entry name" value="Cell_Envelope_Assoc"/>
</dbReference>
<reference evidence="3 4" key="1">
    <citation type="submission" date="2023-02" db="EMBL/GenBank/DDBJ databases">
        <title>Genome sequence of Mucilaginibacter jinjuensis strain KACC 16571.</title>
        <authorList>
            <person name="Kim S."/>
            <person name="Heo J."/>
            <person name="Kwon S.-W."/>
        </authorList>
    </citation>
    <scope>NUCLEOTIDE SEQUENCE [LARGE SCALE GENOMIC DNA]</scope>
    <source>
        <strain evidence="3 4">KACC 16571</strain>
    </source>
</reference>
<dbReference type="EMBL" id="CP117167">
    <property type="protein sequence ID" value="WCT14729.1"/>
    <property type="molecule type" value="Genomic_DNA"/>
</dbReference>
<dbReference type="PANTHER" id="PTHR30336">
    <property type="entry name" value="INNER MEMBRANE PROTEIN, PROBABLE PERMEASE"/>
    <property type="match status" value="1"/>
</dbReference>
<dbReference type="InterPro" id="IPR014729">
    <property type="entry name" value="Rossmann-like_a/b/a_fold"/>
</dbReference>
<feature type="transmembrane region" description="Helical" evidence="1">
    <location>
        <begin position="6"/>
        <end position="25"/>
    </location>
</feature>